<keyword evidence="3" id="KW-1185">Reference proteome</keyword>
<gene>
    <name evidence="2" type="ORF">ATANTOWER_021900</name>
</gene>
<protein>
    <submittedName>
        <fullName evidence="2">Uncharacterized protein</fullName>
    </submittedName>
</protein>
<name>A0ABU7BQZ6_9TELE</name>
<feature type="compositionally biased region" description="Basic and acidic residues" evidence="1">
    <location>
        <begin position="78"/>
        <end position="94"/>
    </location>
</feature>
<feature type="region of interest" description="Disordered" evidence="1">
    <location>
        <begin position="60"/>
        <end position="94"/>
    </location>
</feature>
<proteinExistence type="predicted"/>
<comment type="caution">
    <text evidence="2">The sequence shown here is derived from an EMBL/GenBank/DDBJ whole genome shotgun (WGS) entry which is preliminary data.</text>
</comment>
<sequence>MVFIHLDNRTLSITMAGSWSICAGSDKSVVALVSSLFNPCVVLLELCLSNLRRKGDGGGGFSVFPSSPPVLESPLNAEVKRKEPSHPKKKGLID</sequence>
<dbReference type="Proteomes" id="UP001345963">
    <property type="component" value="Unassembled WGS sequence"/>
</dbReference>
<evidence type="ECO:0000256" key="1">
    <source>
        <dbReference type="SAM" id="MobiDB-lite"/>
    </source>
</evidence>
<evidence type="ECO:0000313" key="3">
    <source>
        <dbReference type="Proteomes" id="UP001345963"/>
    </source>
</evidence>
<organism evidence="2 3">
    <name type="scientific">Ataeniobius toweri</name>
    <dbReference type="NCBI Taxonomy" id="208326"/>
    <lineage>
        <taxon>Eukaryota</taxon>
        <taxon>Metazoa</taxon>
        <taxon>Chordata</taxon>
        <taxon>Craniata</taxon>
        <taxon>Vertebrata</taxon>
        <taxon>Euteleostomi</taxon>
        <taxon>Actinopterygii</taxon>
        <taxon>Neopterygii</taxon>
        <taxon>Teleostei</taxon>
        <taxon>Neoteleostei</taxon>
        <taxon>Acanthomorphata</taxon>
        <taxon>Ovalentaria</taxon>
        <taxon>Atherinomorphae</taxon>
        <taxon>Cyprinodontiformes</taxon>
        <taxon>Goodeidae</taxon>
        <taxon>Ataeniobius</taxon>
    </lineage>
</organism>
<feature type="compositionally biased region" description="Low complexity" evidence="1">
    <location>
        <begin position="62"/>
        <end position="75"/>
    </location>
</feature>
<accession>A0ABU7BQZ6</accession>
<reference evidence="2 3" key="1">
    <citation type="submission" date="2021-07" db="EMBL/GenBank/DDBJ databases">
        <authorList>
            <person name="Palmer J.M."/>
        </authorList>
    </citation>
    <scope>NUCLEOTIDE SEQUENCE [LARGE SCALE GENOMIC DNA]</scope>
    <source>
        <strain evidence="2 3">AT_MEX2019</strain>
        <tissue evidence="2">Muscle</tissue>
    </source>
</reference>
<dbReference type="EMBL" id="JAHUTI010063737">
    <property type="protein sequence ID" value="MED6253077.1"/>
    <property type="molecule type" value="Genomic_DNA"/>
</dbReference>
<evidence type="ECO:0000313" key="2">
    <source>
        <dbReference type="EMBL" id="MED6253077.1"/>
    </source>
</evidence>